<sequence length="186" mass="19252">MKVAVRRLVLAAAPVLMLGAAGCSIHEQTQRWYSADNGINAEAGDIGLRNVQVVSDGDGTATVIATLTNRGDNDDELAEVRIGDVTADIADGPLELPVSGVADLGPDADRVDGFDVDAVPGYTVSVEFRFENAPRTTVQALVRPAEGAYAEALPAEPAPGTEEPTDGPTETPGDQPTEEPTSTATP</sequence>
<dbReference type="RefSeq" id="WP_141711337.1">
    <property type="nucleotide sequence ID" value="NZ_FNUC01000004.1"/>
</dbReference>
<evidence type="ECO:0000313" key="4">
    <source>
        <dbReference type="Proteomes" id="UP000181980"/>
    </source>
</evidence>
<dbReference type="Proteomes" id="UP000181980">
    <property type="component" value="Unassembled WGS sequence"/>
</dbReference>
<dbReference type="EMBL" id="FNUC01000004">
    <property type="protein sequence ID" value="SEF16275.1"/>
    <property type="molecule type" value="Genomic_DNA"/>
</dbReference>
<dbReference type="STRING" id="561176.SAMN04488561_5315"/>
<dbReference type="PROSITE" id="PS51257">
    <property type="entry name" value="PROKAR_LIPOPROTEIN"/>
    <property type="match status" value="1"/>
</dbReference>
<gene>
    <name evidence="3" type="ORF">SAMN04488561_5315</name>
</gene>
<evidence type="ECO:0008006" key="5">
    <source>
        <dbReference type="Google" id="ProtNLM"/>
    </source>
</evidence>
<feature type="signal peptide" evidence="2">
    <location>
        <begin position="1"/>
        <end position="20"/>
    </location>
</feature>
<keyword evidence="2" id="KW-0732">Signal</keyword>
<feature type="region of interest" description="Disordered" evidence="1">
    <location>
        <begin position="147"/>
        <end position="186"/>
    </location>
</feature>
<protein>
    <recommendedName>
        <fullName evidence="5">Copper(I)-binding protein</fullName>
    </recommendedName>
</protein>
<proteinExistence type="predicted"/>
<keyword evidence="4" id="KW-1185">Reference proteome</keyword>
<name>A0A1H5PRA4_9ACTN</name>
<feature type="chain" id="PRO_5039563335" description="Copper(I)-binding protein" evidence="2">
    <location>
        <begin position="21"/>
        <end position="186"/>
    </location>
</feature>
<dbReference type="OrthoDB" id="5191157at2"/>
<reference evidence="4" key="1">
    <citation type="submission" date="2016-10" db="EMBL/GenBank/DDBJ databases">
        <authorList>
            <person name="Varghese N."/>
            <person name="Submissions S."/>
        </authorList>
    </citation>
    <scope>NUCLEOTIDE SEQUENCE [LARGE SCALE GENOMIC DNA]</scope>
    <source>
        <strain evidence="4">DSM 45237</strain>
    </source>
</reference>
<dbReference type="InterPro" id="IPR036182">
    <property type="entry name" value="PCuAC_sf"/>
</dbReference>
<dbReference type="AlphaFoldDB" id="A0A1H5PRA4"/>
<evidence type="ECO:0000256" key="1">
    <source>
        <dbReference type="SAM" id="MobiDB-lite"/>
    </source>
</evidence>
<accession>A0A1H5PRA4</accession>
<organism evidence="3 4">
    <name type="scientific">Jiangella alba</name>
    <dbReference type="NCBI Taxonomy" id="561176"/>
    <lineage>
        <taxon>Bacteria</taxon>
        <taxon>Bacillati</taxon>
        <taxon>Actinomycetota</taxon>
        <taxon>Actinomycetes</taxon>
        <taxon>Jiangellales</taxon>
        <taxon>Jiangellaceae</taxon>
        <taxon>Jiangella</taxon>
    </lineage>
</organism>
<dbReference type="SUPFAM" id="SSF110087">
    <property type="entry name" value="DR1885-like metal-binding protein"/>
    <property type="match status" value="1"/>
</dbReference>
<evidence type="ECO:0000256" key="2">
    <source>
        <dbReference type="SAM" id="SignalP"/>
    </source>
</evidence>
<evidence type="ECO:0000313" key="3">
    <source>
        <dbReference type="EMBL" id="SEF16275.1"/>
    </source>
</evidence>